<dbReference type="Proteomes" id="UP000799766">
    <property type="component" value="Unassembled WGS sequence"/>
</dbReference>
<organism evidence="2 3">
    <name type="scientific">Lineolata rhizophorae</name>
    <dbReference type="NCBI Taxonomy" id="578093"/>
    <lineage>
        <taxon>Eukaryota</taxon>
        <taxon>Fungi</taxon>
        <taxon>Dikarya</taxon>
        <taxon>Ascomycota</taxon>
        <taxon>Pezizomycotina</taxon>
        <taxon>Dothideomycetes</taxon>
        <taxon>Dothideomycetes incertae sedis</taxon>
        <taxon>Lineolatales</taxon>
        <taxon>Lineolataceae</taxon>
        <taxon>Lineolata</taxon>
    </lineage>
</organism>
<evidence type="ECO:0000313" key="2">
    <source>
        <dbReference type="EMBL" id="KAF2459767.1"/>
    </source>
</evidence>
<dbReference type="EMBL" id="MU001674">
    <property type="protein sequence ID" value="KAF2459767.1"/>
    <property type="molecule type" value="Genomic_DNA"/>
</dbReference>
<evidence type="ECO:0000313" key="3">
    <source>
        <dbReference type="Proteomes" id="UP000799766"/>
    </source>
</evidence>
<dbReference type="AlphaFoldDB" id="A0A6A6P7J0"/>
<accession>A0A6A6P7J0</accession>
<keyword evidence="3" id="KW-1185">Reference proteome</keyword>
<gene>
    <name evidence="2" type="ORF">BDY21DRAFT_177586</name>
</gene>
<sequence>MCVRCPACRLSSDITLPVFSLSPSPSLRLSRRLFFFFSHYRLRASIGHVPLPAEALSFLSHQGGPTRHCVPRQQASGGPRRGRAGSGCETPLDGAAVAQEVRGCSAELWVDGKDAESDGARESQSGASRAAPPPSQPGGCASPAMPSWAPGSARPWRPALTACPACA</sequence>
<feature type="region of interest" description="Disordered" evidence="1">
    <location>
        <begin position="63"/>
        <end position="91"/>
    </location>
</feature>
<feature type="region of interest" description="Disordered" evidence="1">
    <location>
        <begin position="112"/>
        <end position="154"/>
    </location>
</feature>
<reference evidence="2" key="1">
    <citation type="journal article" date="2020" name="Stud. Mycol.">
        <title>101 Dothideomycetes genomes: a test case for predicting lifestyles and emergence of pathogens.</title>
        <authorList>
            <person name="Haridas S."/>
            <person name="Albert R."/>
            <person name="Binder M."/>
            <person name="Bloem J."/>
            <person name="Labutti K."/>
            <person name="Salamov A."/>
            <person name="Andreopoulos B."/>
            <person name="Baker S."/>
            <person name="Barry K."/>
            <person name="Bills G."/>
            <person name="Bluhm B."/>
            <person name="Cannon C."/>
            <person name="Castanera R."/>
            <person name="Culley D."/>
            <person name="Daum C."/>
            <person name="Ezra D."/>
            <person name="Gonzalez J."/>
            <person name="Henrissat B."/>
            <person name="Kuo A."/>
            <person name="Liang C."/>
            <person name="Lipzen A."/>
            <person name="Lutzoni F."/>
            <person name="Magnuson J."/>
            <person name="Mondo S."/>
            <person name="Nolan M."/>
            <person name="Ohm R."/>
            <person name="Pangilinan J."/>
            <person name="Park H.-J."/>
            <person name="Ramirez L."/>
            <person name="Alfaro M."/>
            <person name="Sun H."/>
            <person name="Tritt A."/>
            <person name="Yoshinaga Y."/>
            <person name="Zwiers L.-H."/>
            <person name="Turgeon B."/>
            <person name="Goodwin S."/>
            <person name="Spatafora J."/>
            <person name="Crous P."/>
            <person name="Grigoriev I."/>
        </authorList>
    </citation>
    <scope>NUCLEOTIDE SEQUENCE</scope>
    <source>
        <strain evidence="2">ATCC 16933</strain>
    </source>
</reference>
<protein>
    <submittedName>
        <fullName evidence="2">Uncharacterized protein</fullName>
    </submittedName>
</protein>
<name>A0A6A6P7J0_9PEZI</name>
<evidence type="ECO:0000256" key="1">
    <source>
        <dbReference type="SAM" id="MobiDB-lite"/>
    </source>
</evidence>
<proteinExistence type="predicted"/>
<feature type="compositionally biased region" description="Basic and acidic residues" evidence="1">
    <location>
        <begin position="112"/>
        <end position="121"/>
    </location>
</feature>